<sequence>MDKPAPTPAHQGQFERTVDLDHHDSVRNHVHQRVSSEVERLQRRIEVLRLTQAPHAQFVISSYQRMIDQKKGFLQNWDLNDRSMS</sequence>
<organism evidence="1 2">
    <name type="scientific">Marinobacter similis</name>
    <dbReference type="NCBI Taxonomy" id="1420916"/>
    <lineage>
        <taxon>Bacteria</taxon>
        <taxon>Pseudomonadati</taxon>
        <taxon>Pseudomonadota</taxon>
        <taxon>Gammaproteobacteria</taxon>
        <taxon>Pseudomonadales</taxon>
        <taxon>Marinobacteraceae</taxon>
        <taxon>Marinobacter</taxon>
    </lineage>
</organism>
<dbReference type="KEGG" id="msx:AU14_07160"/>
<proteinExistence type="predicted"/>
<reference evidence="1 2" key="1">
    <citation type="journal article" date="2014" name="Genome Announc.">
        <title>Draft Genome Sequences of Marinobacter similis A3d10T and Marinobacter salarius R9SW1T.</title>
        <authorList>
            <person name="Ivanova E.P."/>
            <person name="Ng H.J."/>
            <person name="Webb H.K."/>
            <person name="Feng G."/>
            <person name="Oshima K."/>
            <person name="Hattori M."/>
            <person name="Ohkuma M."/>
            <person name="Sergeev A.F."/>
            <person name="Mikhailov V.V."/>
            <person name="Crawford R.J."/>
            <person name="Sawabe T."/>
        </authorList>
    </citation>
    <scope>NUCLEOTIDE SEQUENCE [LARGE SCALE GENOMIC DNA]</scope>
    <source>
        <strain evidence="1 2">A3d10</strain>
    </source>
</reference>
<name>W5YHZ8_9GAMM</name>
<keyword evidence="2" id="KW-1185">Reference proteome</keyword>
<protein>
    <submittedName>
        <fullName evidence="1">Uncharacterized protein</fullName>
    </submittedName>
</protein>
<evidence type="ECO:0000313" key="1">
    <source>
        <dbReference type="EMBL" id="AHI28469.1"/>
    </source>
</evidence>
<dbReference type="OrthoDB" id="6370222at2"/>
<dbReference type="EMBL" id="CP007151">
    <property type="protein sequence ID" value="AHI28469.1"/>
    <property type="molecule type" value="Genomic_DNA"/>
</dbReference>
<dbReference type="RefSeq" id="WP_041339846.1">
    <property type="nucleotide sequence ID" value="NZ_CP007151.1"/>
</dbReference>
<dbReference type="HOGENOM" id="CLU_180722_0_0_6"/>
<dbReference type="AlphaFoldDB" id="W5YHZ8"/>
<dbReference type="Proteomes" id="UP000061489">
    <property type="component" value="Chromosome"/>
</dbReference>
<accession>W5YHZ8</accession>
<evidence type="ECO:0000313" key="2">
    <source>
        <dbReference type="Proteomes" id="UP000061489"/>
    </source>
</evidence>
<gene>
    <name evidence="1" type="ORF">AU14_07160</name>
</gene>